<protein>
    <submittedName>
        <fullName evidence="1">DNA-binding response regulator</fullName>
    </submittedName>
</protein>
<feature type="non-terminal residue" evidence="1">
    <location>
        <position position="38"/>
    </location>
</feature>
<dbReference type="EMBL" id="DVGZ01000108">
    <property type="protein sequence ID" value="HIR47943.1"/>
    <property type="molecule type" value="Genomic_DNA"/>
</dbReference>
<dbReference type="GO" id="GO:0003677">
    <property type="term" value="F:DNA binding"/>
    <property type="evidence" value="ECO:0007669"/>
    <property type="project" value="UniProtKB-KW"/>
</dbReference>
<dbReference type="Proteomes" id="UP000824242">
    <property type="component" value="Unassembled WGS sequence"/>
</dbReference>
<proteinExistence type="predicted"/>
<keyword evidence="1" id="KW-0238">DNA-binding</keyword>
<reference evidence="1" key="1">
    <citation type="submission" date="2020-10" db="EMBL/GenBank/DDBJ databases">
        <authorList>
            <person name="Gilroy R."/>
        </authorList>
    </citation>
    <scope>NUCLEOTIDE SEQUENCE</scope>
    <source>
        <strain evidence="1">ChiSxjej1B13-7958</strain>
    </source>
</reference>
<reference evidence="1" key="2">
    <citation type="journal article" date="2021" name="PeerJ">
        <title>Extensive microbial diversity within the chicken gut microbiome revealed by metagenomics and culture.</title>
        <authorList>
            <person name="Gilroy R."/>
            <person name="Ravi A."/>
            <person name="Getino M."/>
            <person name="Pursley I."/>
            <person name="Horton D.L."/>
            <person name="Alikhan N.F."/>
            <person name="Baker D."/>
            <person name="Gharbi K."/>
            <person name="Hall N."/>
            <person name="Watson M."/>
            <person name="Adriaenssens E.M."/>
            <person name="Foster-Nyarko E."/>
            <person name="Jarju S."/>
            <person name="Secka A."/>
            <person name="Antonio M."/>
            <person name="Oren A."/>
            <person name="Chaudhuri R.R."/>
            <person name="La Ragione R."/>
            <person name="Hildebrand F."/>
            <person name="Pallen M.J."/>
        </authorList>
    </citation>
    <scope>NUCLEOTIDE SEQUENCE</scope>
    <source>
        <strain evidence="1">ChiSxjej1B13-7958</strain>
    </source>
</reference>
<evidence type="ECO:0000313" key="1">
    <source>
        <dbReference type="EMBL" id="HIR47943.1"/>
    </source>
</evidence>
<sequence>MKTHSFPSAEAFLFDYTEHKDYDILLLDIEMGTMDGVS</sequence>
<organism evidence="1 2">
    <name type="scientific">Candidatus Caccousia avicola</name>
    <dbReference type="NCBI Taxonomy" id="2840721"/>
    <lineage>
        <taxon>Bacteria</taxon>
        <taxon>Bacillati</taxon>
        <taxon>Bacillota</taxon>
        <taxon>Clostridia</taxon>
        <taxon>Eubacteriales</taxon>
        <taxon>Oscillospiraceae</taxon>
        <taxon>Oscillospiraceae incertae sedis</taxon>
        <taxon>Candidatus Caccousia</taxon>
    </lineage>
</organism>
<evidence type="ECO:0000313" key="2">
    <source>
        <dbReference type="Proteomes" id="UP000824242"/>
    </source>
</evidence>
<accession>A0A9D1APH2</accession>
<dbReference type="AlphaFoldDB" id="A0A9D1APH2"/>
<gene>
    <name evidence="1" type="ORF">IAB89_09885</name>
</gene>
<name>A0A9D1APH2_9FIRM</name>
<comment type="caution">
    <text evidence="1">The sequence shown here is derived from an EMBL/GenBank/DDBJ whole genome shotgun (WGS) entry which is preliminary data.</text>
</comment>